<evidence type="ECO:0000256" key="4">
    <source>
        <dbReference type="ARBA" id="ARBA00022596"/>
    </source>
</evidence>
<evidence type="ECO:0000256" key="3">
    <source>
        <dbReference type="ARBA" id="ARBA00009519"/>
    </source>
</evidence>
<dbReference type="PANTHER" id="PTHR12260:SF6">
    <property type="entry name" value="DAMAGE-CONTROL PHOSPHATASE ARMT1"/>
    <property type="match status" value="1"/>
</dbReference>
<dbReference type="GO" id="GO:0016791">
    <property type="term" value="F:phosphatase activity"/>
    <property type="evidence" value="ECO:0007669"/>
    <property type="project" value="TreeGrafter"/>
</dbReference>
<evidence type="ECO:0000313" key="12">
    <source>
        <dbReference type="EMBL" id="CAB3981480.1"/>
    </source>
</evidence>
<dbReference type="AlphaFoldDB" id="A0A6S7G7C8"/>
<protein>
    <recommendedName>
        <fullName evidence="10">Sugar phosphate phosphatase</fullName>
        <ecNumber evidence="10">2.1.1.-</ecNumber>
        <ecNumber evidence="10">3.1.3.-</ecNumber>
    </recommendedName>
</protein>
<evidence type="ECO:0000313" key="13">
    <source>
        <dbReference type="Proteomes" id="UP001152795"/>
    </source>
</evidence>
<reference evidence="12" key="1">
    <citation type="submission" date="2020-04" db="EMBL/GenBank/DDBJ databases">
        <authorList>
            <person name="Alioto T."/>
            <person name="Alioto T."/>
            <person name="Gomez Garrido J."/>
        </authorList>
    </citation>
    <scope>NUCLEOTIDE SEQUENCE</scope>
    <source>
        <strain evidence="12">A484AB</strain>
    </source>
</reference>
<keyword evidence="7 10" id="KW-0464">Manganese</keyword>
<comment type="function">
    <text evidence="8 10">Metal-dependent phosphatase that shows phosphatase activity against several substrates, including fructose-1-phosphate and fructose-6-phosphate. Its preference for fructose-1-phosphate, a strong glycating agent that causes DNA damage rather than a canonical yeast metabolite, suggests a damage-control function in hexose phosphate metabolism. Has also been shown to have O-methyltransferase activity that methylates glutamate residues of target proteins to form gamma-glutamyl methyl ester residues. Possibly methylates PCNA, suggesting it is involved in the DNA damage response.</text>
</comment>
<dbReference type="Gene3D" id="1.20.930.60">
    <property type="match status" value="1"/>
</dbReference>
<dbReference type="EMBL" id="CACRXK020000393">
    <property type="protein sequence ID" value="CAB3981480.1"/>
    <property type="molecule type" value="Genomic_DNA"/>
</dbReference>
<keyword evidence="13" id="KW-1185">Reference proteome</keyword>
<proteinExistence type="inferred from homology"/>
<feature type="domain" description="Damage-control phosphatase ARMT1-like metal-binding" evidence="11">
    <location>
        <begin position="21"/>
        <end position="416"/>
    </location>
</feature>
<dbReference type="OrthoDB" id="541375at2759"/>
<dbReference type="GO" id="GO:0032259">
    <property type="term" value="P:methylation"/>
    <property type="evidence" value="ECO:0007669"/>
    <property type="project" value="UniProtKB-KW"/>
</dbReference>
<evidence type="ECO:0000256" key="6">
    <source>
        <dbReference type="ARBA" id="ARBA00022801"/>
    </source>
</evidence>
<dbReference type="Pfam" id="PF01937">
    <property type="entry name" value="ARMT1-like_dom"/>
    <property type="match status" value="1"/>
</dbReference>
<comment type="caution">
    <text evidence="12">The sequence shown here is derived from an EMBL/GenBank/DDBJ whole genome shotgun (WGS) entry which is preliminary data.</text>
</comment>
<evidence type="ECO:0000256" key="9">
    <source>
        <dbReference type="ARBA" id="ARBA00048809"/>
    </source>
</evidence>
<evidence type="ECO:0000256" key="10">
    <source>
        <dbReference type="RuleBase" id="RU367030"/>
    </source>
</evidence>
<keyword evidence="5 10" id="KW-0479">Metal-binding</keyword>
<name>A0A6S7G7C8_PARCT</name>
<evidence type="ECO:0000256" key="7">
    <source>
        <dbReference type="ARBA" id="ARBA00023211"/>
    </source>
</evidence>
<evidence type="ECO:0000256" key="5">
    <source>
        <dbReference type="ARBA" id="ARBA00022723"/>
    </source>
</evidence>
<dbReference type="InterPro" id="IPR002791">
    <property type="entry name" value="ARMT1-like_metal-bd"/>
</dbReference>
<dbReference type="EC" id="3.1.3.-" evidence="10"/>
<dbReference type="InterPro" id="IPR036075">
    <property type="entry name" value="ARMT-1-like_metal-bd_sf"/>
</dbReference>
<comment type="catalytic activity">
    <reaction evidence="2 10">
        <text>beta-D-fructose 1-phosphate + H2O = D-fructose + phosphate</text>
        <dbReference type="Rhea" id="RHEA:35603"/>
        <dbReference type="ChEBI" id="CHEBI:15377"/>
        <dbReference type="ChEBI" id="CHEBI:37721"/>
        <dbReference type="ChEBI" id="CHEBI:43474"/>
        <dbReference type="ChEBI" id="CHEBI:138881"/>
    </reaction>
</comment>
<comment type="catalytic activity">
    <reaction evidence="9 10">
        <text>beta-D-fructose 6-phosphate = dihydroxyacetone + D-glyceraldehyde 3-phosphate</text>
        <dbReference type="Rhea" id="RHEA:28002"/>
        <dbReference type="ChEBI" id="CHEBI:16016"/>
        <dbReference type="ChEBI" id="CHEBI:57634"/>
        <dbReference type="ChEBI" id="CHEBI:59776"/>
    </reaction>
</comment>
<dbReference type="EC" id="2.1.1.-" evidence="10"/>
<dbReference type="SUPFAM" id="SSF111321">
    <property type="entry name" value="AF1104-like"/>
    <property type="match status" value="1"/>
</dbReference>
<dbReference type="Gene3D" id="3.40.50.10880">
    <property type="entry name" value="Uncharacterised protein PF01937, DUF89, domain 3"/>
    <property type="match status" value="1"/>
</dbReference>
<accession>A0A6S7G7C8</accession>
<dbReference type="GO" id="GO:0016462">
    <property type="term" value="F:pyrophosphatase activity"/>
    <property type="evidence" value="ECO:0007669"/>
    <property type="project" value="UniProtKB-ARBA"/>
</dbReference>
<comment type="cofactor">
    <cofactor evidence="10">
        <name>Mn(2+)</name>
        <dbReference type="ChEBI" id="CHEBI:29035"/>
    </cofactor>
    <cofactor evidence="10">
        <name>Ni(2+)</name>
        <dbReference type="ChEBI" id="CHEBI:49786"/>
    </cofactor>
</comment>
<evidence type="ECO:0000259" key="11">
    <source>
        <dbReference type="Pfam" id="PF01937"/>
    </source>
</evidence>
<evidence type="ECO:0000256" key="2">
    <source>
        <dbReference type="ARBA" id="ARBA00001326"/>
    </source>
</evidence>
<gene>
    <name evidence="12" type="ORF">PACLA_8A084258</name>
</gene>
<dbReference type="GO" id="GO:0006974">
    <property type="term" value="P:DNA damage response"/>
    <property type="evidence" value="ECO:0007669"/>
    <property type="project" value="TreeGrafter"/>
</dbReference>
<dbReference type="PANTHER" id="PTHR12260">
    <property type="entry name" value="DAMAGE-CONTROL PHOSPHATASE ARMT1"/>
    <property type="match status" value="1"/>
</dbReference>
<dbReference type="GO" id="GO:0051998">
    <property type="term" value="F:protein carboxyl O-methyltransferase activity"/>
    <property type="evidence" value="ECO:0007669"/>
    <property type="project" value="UniProtKB-UniRule"/>
</dbReference>
<dbReference type="GO" id="GO:0046872">
    <property type="term" value="F:metal ion binding"/>
    <property type="evidence" value="ECO:0007669"/>
    <property type="project" value="UniProtKB-UniRule"/>
</dbReference>
<comment type="catalytic activity">
    <reaction evidence="1 10">
        <text>L-glutamyl-[protein] + S-adenosyl-L-methionine = [protein]-L-glutamate 5-O-methyl ester + S-adenosyl-L-homocysteine</text>
        <dbReference type="Rhea" id="RHEA:24452"/>
        <dbReference type="Rhea" id="RHEA-COMP:10208"/>
        <dbReference type="Rhea" id="RHEA-COMP:10311"/>
        <dbReference type="ChEBI" id="CHEBI:29973"/>
        <dbReference type="ChEBI" id="CHEBI:57856"/>
        <dbReference type="ChEBI" id="CHEBI:59789"/>
        <dbReference type="ChEBI" id="CHEBI:82795"/>
    </reaction>
</comment>
<evidence type="ECO:0000256" key="1">
    <source>
        <dbReference type="ARBA" id="ARBA00000807"/>
    </source>
</evidence>
<dbReference type="Proteomes" id="UP001152795">
    <property type="component" value="Unassembled WGS sequence"/>
</dbReference>
<dbReference type="GO" id="GO:0005634">
    <property type="term" value="C:nucleus"/>
    <property type="evidence" value="ECO:0007669"/>
    <property type="project" value="TreeGrafter"/>
</dbReference>
<keyword evidence="6 10" id="KW-0378">Hydrolase</keyword>
<comment type="domain">
    <text evidence="10">Subfamily III proteins have a conserved RTxK motif about 40-50 residues from the C-terminus; the threonine may be replaced by serine or cysteine.</text>
</comment>
<sequence>MEKSRPEPLSAKDQGSFAFDTVNRRMPVILTRVIDASSKLASKLTEQNDHEKADDVKNVVHKLSGLKYGMETNKPLELLNDDQADTELWDKCLQETKSLVPGKDLTFYTGAWLLCECYMYRRIFQAFISSSLFKDYDPFSEQKRESFFSTMDSVKSLSENVMKCTSTLTESSSDDAVRLEFETLLQFSLWANKCDLSVSGGEIKDGQHTGMAEQLQHLKAWILVDNTSEVWELLRTIDRNADHEIHIDFVLDNAGFEVFADLCLAEFLLSLNLAKTVYFHVKNIPWFVSDASEKDIDWLIEQMKKSENNYVSQLGVRWQARFKDGSFQFKKHIYWTLAHDNSEMKATAPDLYAELSKAKLVFFKGDLNYRKLVGDRKWPHTTPFAEALWGFCPAPLCSLRTLKADVVVGLCPGQDSKAESKDKQWMVNGTNAVIQYQHNL</sequence>
<dbReference type="FunFam" id="3.40.50.10880:FF:000005">
    <property type="entry name" value="DUF89-domain-containing protein"/>
    <property type="match status" value="1"/>
</dbReference>
<dbReference type="InterPro" id="IPR039763">
    <property type="entry name" value="ARMT1"/>
</dbReference>
<keyword evidence="10" id="KW-0808">Transferase</keyword>
<organism evidence="12 13">
    <name type="scientific">Paramuricea clavata</name>
    <name type="common">Red gorgonian</name>
    <name type="synonym">Violescent sea-whip</name>
    <dbReference type="NCBI Taxonomy" id="317549"/>
    <lineage>
        <taxon>Eukaryota</taxon>
        <taxon>Metazoa</taxon>
        <taxon>Cnidaria</taxon>
        <taxon>Anthozoa</taxon>
        <taxon>Octocorallia</taxon>
        <taxon>Malacalcyonacea</taxon>
        <taxon>Plexauridae</taxon>
        <taxon>Paramuricea</taxon>
    </lineage>
</organism>
<dbReference type="GO" id="GO:0030643">
    <property type="term" value="P:intracellular phosphate ion homeostasis"/>
    <property type="evidence" value="ECO:0007669"/>
    <property type="project" value="UniProtKB-ARBA"/>
</dbReference>
<evidence type="ECO:0000256" key="8">
    <source>
        <dbReference type="ARBA" id="ARBA00045980"/>
    </source>
</evidence>
<comment type="similarity">
    <text evidence="3 10">Belongs to the damage-control phosphatase family. Sugar phosphate phosphatase III subfamily.</text>
</comment>
<keyword evidence="10" id="KW-0489">Methyltransferase</keyword>
<keyword evidence="4" id="KW-0533">Nickel</keyword>